<dbReference type="InterPro" id="IPR005162">
    <property type="entry name" value="Retrotrans_gag_dom"/>
</dbReference>
<gene>
    <name evidence="4" type="primary">LOC110804110</name>
</gene>
<dbReference type="RefSeq" id="XP_056695301.1">
    <property type="nucleotide sequence ID" value="XM_056839323.1"/>
</dbReference>
<reference evidence="4" key="2">
    <citation type="submission" date="2025-08" db="UniProtKB">
        <authorList>
            <consortium name="RefSeq"/>
        </authorList>
    </citation>
    <scope>IDENTIFICATION</scope>
    <source>
        <tissue evidence="4">Leaf</tissue>
    </source>
</reference>
<accession>A0ABM3RI82</accession>
<feature type="compositionally biased region" description="Polar residues" evidence="1">
    <location>
        <begin position="183"/>
        <end position="194"/>
    </location>
</feature>
<dbReference type="Gene3D" id="2.40.70.10">
    <property type="entry name" value="Acid Proteases"/>
    <property type="match status" value="1"/>
</dbReference>
<feature type="compositionally biased region" description="Basic and acidic residues" evidence="1">
    <location>
        <begin position="479"/>
        <end position="496"/>
    </location>
</feature>
<feature type="region of interest" description="Disordered" evidence="1">
    <location>
        <begin position="479"/>
        <end position="516"/>
    </location>
</feature>
<dbReference type="Proteomes" id="UP000813463">
    <property type="component" value="Chromosome 3"/>
</dbReference>
<reference evidence="3" key="1">
    <citation type="journal article" date="2021" name="Nat. Commun.">
        <title>Genomic analyses provide insights into spinach domestication and the genetic basis of agronomic traits.</title>
        <authorList>
            <person name="Cai X."/>
            <person name="Sun X."/>
            <person name="Xu C."/>
            <person name="Sun H."/>
            <person name="Wang X."/>
            <person name="Ge C."/>
            <person name="Zhang Z."/>
            <person name="Wang Q."/>
            <person name="Fei Z."/>
            <person name="Jiao C."/>
            <person name="Wang Q."/>
        </authorList>
    </citation>
    <scope>NUCLEOTIDE SEQUENCE [LARGE SCALE GENOMIC DNA]</scope>
    <source>
        <strain evidence="3">cv. Varoflay</strain>
    </source>
</reference>
<evidence type="ECO:0000256" key="1">
    <source>
        <dbReference type="SAM" id="MobiDB-lite"/>
    </source>
</evidence>
<evidence type="ECO:0000259" key="2">
    <source>
        <dbReference type="Pfam" id="PF03732"/>
    </source>
</evidence>
<dbReference type="GeneID" id="110804110"/>
<feature type="domain" description="Retrotransposon gag" evidence="2">
    <location>
        <begin position="55"/>
        <end position="146"/>
    </location>
</feature>
<name>A0ABM3RI82_SPIOL</name>
<dbReference type="PANTHER" id="PTHR33223">
    <property type="entry name" value="CCHC-TYPE DOMAIN-CONTAINING PROTEIN"/>
    <property type="match status" value="1"/>
</dbReference>
<feature type="compositionally biased region" description="Basic and acidic residues" evidence="1">
    <location>
        <begin position="195"/>
        <end position="204"/>
    </location>
</feature>
<dbReference type="CDD" id="cd00303">
    <property type="entry name" value="retropepsin_like"/>
    <property type="match status" value="1"/>
</dbReference>
<sequence>MSTPFSEDIMNAPKEPKVKTPTIEAYDGTTDADMHFVAYRHHMYVQGTNEATWCKYFPATLKGVASKWFERLPPRSISSFNELQTLFSTRFMAHKEERKTSMHLGRIQQGKDESLRSYVKRFNLEAGQIPDLPDGVSLDNFIRGLKKGSFKFDLVKKSVRTKAEVLDEAETFIHATEICSASKDGSTGETTNSSGKKDKIDRKAPRVNGTWALSKEHDTNSPGHKRERPQEREYFEYNTDLLTMLKDVGTRFDLERPFPMKSPAESRDPKLYFQFHEDIGNETKNCRSLKRYKKNKSPVSPAEGQHSEGGFVAVISGGPSAGGPTMRGQKDYARRLGQVMLSGKSPLDPFPQIEICESDGGRIATPHDDPLVVEFKISNTRVKRILIDTGSSSDIMSVECLNRLEHDPKTMDSIHYPIIGFGGSIIHPVGVITLPVRIGDRKNGRKMEFVCDDGAIGTIHGDQQQARDCYLTTLNPSAWKKDSAEARSKRKHEDKLPAANESKPTKTEPVKIEKSG</sequence>
<keyword evidence="3" id="KW-1185">Reference proteome</keyword>
<evidence type="ECO:0000313" key="4">
    <source>
        <dbReference type="RefSeq" id="XP_056695301.1"/>
    </source>
</evidence>
<feature type="compositionally biased region" description="Basic and acidic residues" evidence="1">
    <location>
        <begin position="503"/>
        <end position="516"/>
    </location>
</feature>
<dbReference type="PANTHER" id="PTHR33223:SF10">
    <property type="entry name" value="AMINOTRANSFERASE-LIKE PLANT MOBILE DOMAIN-CONTAINING PROTEIN"/>
    <property type="match status" value="1"/>
</dbReference>
<dbReference type="InterPro" id="IPR021109">
    <property type="entry name" value="Peptidase_aspartic_dom_sf"/>
</dbReference>
<protein>
    <recommendedName>
        <fullName evidence="2">Retrotransposon gag domain-containing protein</fullName>
    </recommendedName>
</protein>
<proteinExistence type="predicted"/>
<feature type="region of interest" description="Disordered" evidence="1">
    <location>
        <begin position="182"/>
        <end position="229"/>
    </location>
</feature>
<evidence type="ECO:0000313" key="3">
    <source>
        <dbReference type="Proteomes" id="UP000813463"/>
    </source>
</evidence>
<dbReference type="Pfam" id="PF03732">
    <property type="entry name" value="Retrotrans_gag"/>
    <property type="match status" value="1"/>
</dbReference>
<organism evidence="3 4">
    <name type="scientific">Spinacia oleracea</name>
    <name type="common">Spinach</name>
    <dbReference type="NCBI Taxonomy" id="3562"/>
    <lineage>
        <taxon>Eukaryota</taxon>
        <taxon>Viridiplantae</taxon>
        <taxon>Streptophyta</taxon>
        <taxon>Embryophyta</taxon>
        <taxon>Tracheophyta</taxon>
        <taxon>Spermatophyta</taxon>
        <taxon>Magnoliopsida</taxon>
        <taxon>eudicotyledons</taxon>
        <taxon>Gunneridae</taxon>
        <taxon>Pentapetalae</taxon>
        <taxon>Caryophyllales</taxon>
        <taxon>Chenopodiaceae</taxon>
        <taxon>Chenopodioideae</taxon>
        <taxon>Anserineae</taxon>
        <taxon>Spinacia</taxon>
    </lineage>
</organism>